<keyword evidence="3 6" id="KW-0812">Transmembrane</keyword>
<evidence type="ECO:0000256" key="2">
    <source>
        <dbReference type="ARBA" id="ARBA00022475"/>
    </source>
</evidence>
<dbReference type="Gene3D" id="1.20.1250.20">
    <property type="entry name" value="MFS general substrate transporter like domains"/>
    <property type="match status" value="1"/>
</dbReference>
<keyword evidence="9" id="KW-1185">Reference proteome</keyword>
<feature type="transmembrane region" description="Helical" evidence="6">
    <location>
        <begin position="352"/>
        <end position="373"/>
    </location>
</feature>
<dbReference type="InterPro" id="IPR020846">
    <property type="entry name" value="MFS_dom"/>
</dbReference>
<feature type="transmembrane region" description="Helical" evidence="6">
    <location>
        <begin position="115"/>
        <end position="137"/>
    </location>
</feature>
<feature type="domain" description="Major facilitator superfamily (MFS) profile" evidence="7">
    <location>
        <begin position="25"/>
        <end position="404"/>
    </location>
</feature>
<dbReference type="PANTHER" id="PTHR43124">
    <property type="entry name" value="PURINE EFFLUX PUMP PBUE"/>
    <property type="match status" value="1"/>
</dbReference>
<dbReference type="AlphaFoldDB" id="V5XGM9"/>
<protein>
    <submittedName>
        <fullName evidence="8">MFS transporter</fullName>
    </submittedName>
</protein>
<feature type="transmembrane region" description="Helical" evidence="6">
    <location>
        <begin position="64"/>
        <end position="83"/>
    </location>
</feature>
<dbReference type="Proteomes" id="UP000018763">
    <property type="component" value="Chromosome"/>
</dbReference>
<evidence type="ECO:0000259" key="7">
    <source>
        <dbReference type="PROSITE" id="PS50850"/>
    </source>
</evidence>
<reference evidence="8 9" key="1">
    <citation type="journal article" date="2014" name="Genome Announc.">
        <title>Complete Genome Sequence of Sterol-Transforming Mycobacterium neoaurum Strain VKM Ac-1815D.</title>
        <authorList>
            <person name="Shtratnikova V.Y."/>
            <person name="Bragin E.Y."/>
            <person name="Dovbnya D.V."/>
            <person name="Pekov Y.A."/>
            <person name="Schelkunov M.I."/>
            <person name="Strizhov N."/>
            <person name="Ivashina T.V."/>
            <person name="Ashapkin V.V."/>
            <person name="Donova M.V."/>
        </authorList>
    </citation>
    <scope>NUCLEOTIDE SEQUENCE [LARGE SCALE GENOMIC DNA]</scope>
    <source>
        <strain evidence="8 9">VKM Ac-1815D</strain>
    </source>
</reference>
<dbReference type="GO" id="GO:0005886">
    <property type="term" value="C:plasma membrane"/>
    <property type="evidence" value="ECO:0007669"/>
    <property type="project" value="UniProtKB-SubCell"/>
</dbReference>
<dbReference type="InterPro" id="IPR011701">
    <property type="entry name" value="MFS"/>
</dbReference>
<feature type="transmembrane region" description="Helical" evidence="6">
    <location>
        <begin position="313"/>
        <end position="331"/>
    </location>
</feature>
<name>V5XGM9_MYCNE</name>
<dbReference type="eggNOG" id="COG2814">
    <property type="taxonomic scope" value="Bacteria"/>
</dbReference>
<evidence type="ECO:0000256" key="6">
    <source>
        <dbReference type="SAM" id="Phobius"/>
    </source>
</evidence>
<feature type="transmembrane region" description="Helical" evidence="6">
    <location>
        <begin position="90"/>
        <end position="109"/>
    </location>
</feature>
<evidence type="ECO:0000313" key="8">
    <source>
        <dbReference type="EMBL" id="AHC27167.1"/>
    </source>
</evidence>
<dbReference type="EMBL" id="CP006936">
    <property type="protein sequence ID" value="AHC27167.1"/>
    <property type="molecule type" value="Genomic_DNA"/>
</dbReference>
<feature type="transmembrane region" description="Helical" evidence="6">
    <location>
        <begin position="379"/>
        <end position="399"/>
    </location>
</feature>
<feature type="transmembrane region" description="Helical" evidence="6">
    <location>
        <begin position="149"/>
        <end position="171"/>
    </location>
</feature>
<evidence type="ECO:0000256" key="5">
    <source>
        <dbReference type="ARBA" id="ARBA00023136"/>
    </source>
</evidence>
<evidence type="ECO:0000256" key="3">
    <source>
        <dbReference type="ARBA" id="ARBA00022692"/>
    </source>
</evidence>
<evidence type="ECO:0000313" key="9">
    <source>
        <dbReference type="Proteomes" id="UP000018763"/>
    </source>
</evidence>
<dbReference type="GO" id="GO:0022857">
    <property type="term" value="F:transmembrane transporter activity"/>
    <property type="evidence" value="ECO:0007669"/>
    <property type="project" value="InterPro"/>
</dbReference>
<dbReference type="PANTHER" id="PTHR43124:SF3">
    <property type="entry name" value="CHLORAMPHENICOL EFFLUX PUMP RV0191"/>
    <property type="match status" value="1"/>
</dbReference>
<dbReference type="CDD" id="cd17324">
    <property type="entry name" value="MFS_NepI_like"/>
    <property type="match status" value="1"/>
</dbReference>
<proteinExistence type="predicted"/>
<feature type="transmembrane region" description="Helical" evidence="6">
    <location>
        <begin position="177"/>
        <end position="199"/>
    </location>
</feature>
<dbReference type="Pfam" id="PF07690">
    <property type="entry name" value="MFS_1"/>
    <property type="match status" value="1"/>
</dbReference>
<dbReference type="PROSITE" id="PS50850">
    <property type="entry name" value="MFS"/>
    <property type="match status" value="1"/>
</dbReference>
<dbReference type="RefSeq" id="WP_019510375.1">
    <property type="nucleotide sequence ID" value="NC_023036.2"/>
</dbReference>
<dbReference type="HOGENOM" id="CLU_001265_61_2_11"/>
<accession>V5XGM9</accession>
<comment type="subcellular location">
    <subcellularLocation>
        <location evidence="1">Cell membrane</location>
        <topology evidence="1">Multi-pass membrane protein</topology>
    </subcellularLocation>
</comment>
<dbReference type="GeneID" id="43452236"/>
<keyword evidence="2" id="KW-1003">Cell membrane</keyword>
<dbReference type="KEGG" id="mne:D174_22620"/>
<keyword evidence="4 6" id="KW-1133">Transmembrane helix</keyword>
<evidence type="ECO:0000256" key="1">
    <source>
        <dbReference type="ARBA" id="ARBA00004651"/>
    </source>
</evidence>
<dbReference type="InterPro" id="IPR050189">
    <property type="entry name" value="MFS_Efflux_Transporters"/>
</dbReference>
<evidence type="ECO:0000256" key="4">
    <source>
        <dbReference type="ARBA" id="ARBA00022989"/>
    </source>
</evidence>
<dbReference type="SUPFAM" id="SSF103473">
    <property type="entry name" value="MFS general substrate transporter"/>
    <property type="match status" value="1"/>
</dbReference>
<feature type="transmembrane region" description="Helical" evidence="6">
    <location>
        <begin position="256"/>
        <end position="276"/>
    </location>
</feature>
<feature type="transmembrane region" description="Helical" evidence="6">
    <location>
        <begin position="288"/>
        <end position="307"/>
    </location>
</feature>
<feature type="transmembrane region" description="Helical" evidence="6">
    <location>
        <begin position="21"/>
        <end position="44"/>
    </location>
</feature>
<feature type="transmembrane region" description="Helical" evidence="6">
    <location>
        <begin position="223"/>
        <end position="244"/>
    </location>
</feature>
<gene>
    <name evidence="8" type="ORF">D174_22620</name>
</gene>
<keyword evidence="5 6" id="KW-0472">Membrane</keyword>
<dbReference type="InterPro" id="IPR036259">
    <property type="entry name" value="MFS_trans_sf"/>
</dbReference>
<organism evidence="8 9">
    <name type="scientific">Mycolicibacterium neoaurum VKM Ac-1815D</name>
    <dbReference type="NCBI Taxonomy" id="700508"/>
    <lineage>
        <taxon>Bacteria</taxon>
        <taxon>Bacillati</taxon>
        <taxon>Actinomycetota</taxon>
        <taxon>Actinomycetes</taxon>
        <taxon>Mycobacteriales</taxon>
        <taxon>Mycobacteriaceae</taxon>
        <taxon>Mycolicibacterium</taxon>
    </lineage>
</organism>
<sequence>MTPSTQRPTTPQSVVAADPAVRALAVLALALGGFGIGTTEFVAMGLLPDIATGFDVSEPTAGHVISAYALGVVIGAPTIAALTARVPRRALLLGLMAVFTLGNLASALAPSYATLVIARFVAGLPHGAFFGIAALAAAHLMGPRNRAKAVAYVLSGLTVATVLGVPLASWLGQAFGWRSAFVLVVVIGLITLTALWLWLPDQLRTMHVTSPLTELGALRRPQVWLAVMVGMIGFGGMFAVYTYISTTMTDVAGLPRALVPVALMVFGLGMVVGNLVGGRLADISVIRALYLSLGSLGVVLLVFVAAAHNPWTALPVLFLIGTAGSAVGPALQTRLMDVAHDAQTLAAALNHSALNIGNAAGAWVGGLVIAAGLGYTAPAAAGSILAMCGLLVLTLSVLLGRATRR</sequence>